<evidence type="ECO:0000256" key="1">
    <source>
        <dbReference type="SAM" id="MobiDB-lite"/>
    </source>
</evidence>
<evidence type="ECO:0000313" key="2">
    <source>
        <dbReference type="EMBL" id="KFO35191.1"/>
    </source>
</evidence>
<evidence type="ECO:0000313" key="3">
    <source>
        <dbReference type="Proteomes" id="UP000028990"/>
    </source>
</evidence>
<feature type="compositionally biased region" description="Basic residues" evidence="1">
    <location>
        <begin position="48"/>
        <end position="59"/>
    </location>
</feature>
<dbReference type="EMBL" id="KN121850">
    <property type="protein sequence ID" value="KFO35191.1"/>
    <property type="molecule type" value="Genomic_DNA"/>
</dbReference>
<gene>
    <name evidence="2" type="ORF">H920_03326</name>
</gene>
<name>A0A091EIC0_FUKDA</name>
<proteinExistence type="predicted"/>
<feature type="region of interest" description="Disordered" evidence="1">
    <location>
        <begin position="1"/>
        <end position="95"/>
    </location>
</feature>
<dbReference type="Proteomes" id="UP000028990">
    <property type="component" value="Unassembled WGS sequence"/>
</dbReference>
<organism evidence="2 3">
    <name type="scientific">Fukomys damarensis</name>
    <name type="common">Damaraland mole rat</name>
    <name type="synonym">Cryptomys damarensis</name>
    <dbReference type="NCBI Taxonomy" id="885580"/>
    <lineage>
        <taxon>Eukaryota</taxon>
        <taxon>Metazoa</taxon>
        <taxon>Chordata</taxon>
        <taxon>Craniata</taxon>
        <taxon>Vertebrata</taxon>
        <taxon>Euteleostomi</taxon>
        <taxon>Mammalia</taxon>
        <taxon>Eutheria</taxon>
        <taxon>Euarchontoglires</taxon>
        <taxon>Glires</taxon>
        <taxon>Rodentia</taxon>
        <taxon>Hystricomorpha</taxon>
        <taxon>Bathyergidae</taxon>
        <taxon>Fukomys</taxon>
    </lineage>
</organism>
<protein>
    <submittedName>
        <fullName evidence="2">Uncharacterized protein</fullName>
    </submittedName>
</protein>
<accession>A0A091EIC0</accession>
<dbReference type="AlphaFoldDB" id="A0A091EIC0"/>
<sequence length="109" mass="11374">MNSGAASPRGRGEESPGWPSVSCGPELLAGSPDGAHIAPSGRTETVTRRPRLRTLQRKSTRPDVGVCDSARLVPGPSPPIATESRQTLARAPAPSPSLDRCNVILIAKL</sequence>
<keyword evidence="3" id="KW-1185">Reference proteome</keyword>
<reference evidence="2 3" key="1">
    <citation type="submission" date="2013-11" db="EMBL/GenBank/DDBJ databases">
        <title>The Damaraland mole rat (Fukomys damarensis) genome and evolution of African mole rats.</title>
        <authorList>
            <person name="Gladyshev V.N."/>
            <person name="Fang X."/>
        </authorList>
    </citation>
    <scope>NUCLEOTIDE SEQUENCE [LARGE SCALE GENOMIC DNA]</scope>
    <source>
        <tissue evidence="2">Liver</tissue>
    </source>
</reference>